<dbReference type="GO" id="GO:0004659">
    <property type="term" value="F:prenyltransferase activity"/>
    <property type="evidence" value="ECO:0007669"/>
    <property type="project" value="InterPro"/>
</dbReference>
<keyword evidence="6 7" id="KW-0472">Membrane</keyword>
<dbReference type="Proteomes" id="UP000530660">
    <property type="component" value="Unassembled WGS sequence"/>
</dbReference>
<comment type="subcellular location">
    <subcellularLocation>
        <location evidence="1">Membrane</location>
        <topology evidence="1">Multi-pass membrane protein</topology>
    </subcellularLocation>
</comment>
<reference evidence="8 9" key="1">
    <citation type="journal article" date="2020" name="J. Phycol.">
        <title>Comparative genome analysis reveals Cyanidiococcus gen. nov., a new extremophilic red algal genus sister to Cyanidioschyzon (Cyanidioschyzonaceae, Rhodophyta).</title>
        <authorList>
            <person name="Liu S.-L."/>
            <person name="Chiang Y.-R."/>
            <person name="Yoon H.S."/>
            <person name="Fu H.-Y."/>
        </authorList>
    </citation>
    <scope>NUCLEOTIDE SEQUENCE [LARGE SCALE GENOMIC DNA]</scope>
    <source>
        <strain evidence="8 9">THAL066</strain>
    </source>
</reference>
<dbReference type="GO" id="GO:0016757">
    <property type="term" value="F:glycosyltransferase activity"/>
    <property type="evidence" value="ECO:0007669"/>
    <property type="project" value="UniProtKB-KW"/>
</dbReference>
<dbReference type="InterPro" id="IPR000537">
    <property type="entry name" value="UbiA_prenyltransferase"/>
</dbReference>
<dbReference type="PANTHER" id="PTHR43009:SF7">
    <property type="entry name" value="HOMOGENTISATE GERANYLGERANYLTRANSFERASE, CHLOROPLASTIC"/>
    <property type="match status" value="1"/>
</dbReference>
<comment type="similarity">
    <text evidence="2">Belongs to the UbiA prenyltransferase family.</text>
</comment>
<sequence length="411" mass="44856">MFVVLPVCSFLRGKPETFCRSDYRWRPSLTGAIVVARFGRRLPKVELTRACGLKATSDVPSSPPALGTDDLELRACDESHQLDRLPVAGLPGILRAPLVLLKFSRPHTLLGSVVSICSLCLMGGFSAVPAAALSTLSFWSRLLVVCAVGIVPSMLMNIYIVGLNQLYDIPVDRVNKPYLPLASGELSVPVAALIVAACLLGSLGLGFWLPQSTTALRVSLIVSGLLGTLYSMPPVRLKRYPFLASLCILVVRGAVVNLGFYLHARTALATSNGLFAVGFSPLIRFATAFFAVYGIVIALMKDIPDLEGDIEYRLDSFSNRYGQRNVFNLCVGLLIATFVAGGFACVSPWLITRPPYKAVAASTAHFIAAAWLLQRSRYARAHVHSREAVYSFYMDVWKCFYLEYLTLPLLL</sequence>
<evidence type="ECO:0000313" key="9">
    <source>
        <dbReference type="Proteomes" id="UP000530660"/>
    </source>
</evidence>
<accession>A0A7J7IK81</accession>
<evidence type="ECO:0000256" key="1">
    <source>
        <dbReference type="ARBA" id="ARBA00004141"/>
    </source>
</evidence>
<feature type="transmembrane region" description="Helical" evidence="7">
    <location>
        <begin position="356"/>
        <end position="373"/>
    </location>
</feature>
<keyword evidence="5 7" id="KW-1133">Transmembrane helix</keyword>
<dbReference type="Gene3D" id="1.10.357.140">
    <property type="entry name" value="UbiA prenyltransferase"/>
    <property type="match status" value="1"/>
</dbReference>
<proteinExistence type="inferred from homology"/>
<dbReference type="InterPro" id="IPR044878">
    <property type="entry name" value="UbiA_sf"/>
</dbReference>
<evidence type="ECO:0000256" key="3">
    <source>
        <dbReference type="ARBA" id="ARBA00022679"/>
    </source>
</evidence>
<evidence type="ECO:0000313" key="8">
    <source>
        <dbReference type="EMBL" id="KAF6002711.1"/>
    </source>
</evidence>
<evidence type="ECO:0000256" key="5">
    <source>
        <dbReference type="ARBA" id="ARBA00022989"/>
    </source>
</evidence>
<feature type="transmembrane region" description="Helical" evidence="7">
    <location>
        <begin position="282"/>
        <end position="300"/>
    </location>
</feature>
<feature type="transmembrane region" description="Helical" evidence="7">
    <location>
        <begin position="188"/>
        <end position="209"/>
    </location>
</feature>
<dbReference type="NCBIfam" id="NF009525">
    <property type="entry name" value="PRK12887.1"/>
    <property type="match status" value="1"/>
</dbReference>
<keyword evidence="4 7" id="KW-0812">Transmembrane</keyword>
<feature type="transmembrane region" description="Helical" evidence="7">
    <location>
        <begin position="326"/>
        <end position="350"/>
    </location>
</feature>
<evidence type="ECO:0000256" key="4">
    <source>
        <dbReference type="ARBA" id="ARBA00022692"/>
    </source>
</evidence>
<dbReference type="CDD" id="cd13960">
    <property type="entry name" value="PT_UbiA_HPT1"/>
    <property type="match status" value="1"/>
</dbReference>
<dbReference type="Pfam" id="PF01040">
    <property type="entry name" value="UbiA"/>
    <property type="match status" value="1"/>
</dbReference>
<keyword evidence="8" id="KW-0328">Glycosyltransferase</keyword>
<feature type="transmembrane region" description="Helical" evidence="7">
    <location>
        <begin position="109"/>
        <end position="132"/>
    </location>
</feature>
<organism evidence="8 9">
    <name type="scientific">Cyanidiococcus yangmingshanensis</name>
    <dbReference type="NCBI Taxonomy" id="2690220"/>
    <lineage>
        <taxon>Eukaryota</taxon>
        <taxon>Rhodophyta</taxon>
        <taxon>Bangiophyceae</taxon>
        <taxon>Cyanidiales</taxon>
        <taxon>Cyanidiaceae</taxon>
        <taxon>Cyanidiococcus</taxon>
    </lineage>
</organism>
<gene>
    <name evidence="8" type="primary">HPT1</name>
    <name evidence="8" type="ORF">F1559_002155</name>
</gene>
<feature type="transmembrane region" description="Helical" evidence="7">
    <location>
        <begin position="240"/>
        <end position="262"/>
    </location>
</feature>
<dbReference type="GO" id="GO:0016020">
    <property type="term" value="C:membrane"/>
    <property type="evidence" value="ECO:0007669"/>
    <property type="project" value="UniProtKB-SubCell"/>
</dbReference>
<evidence type="ECO:0000256" key="7">
    <source>
        <dbReference type="SAM" id="Phobius"/>
    </source>
</evidence>
<feature type="transmembrane region" description="Helical" evidence="7">
    <location>
        <begin position="215"/>
        <end position="233"/>
    </location>
</feature>
<keyword evidence="3 8" id="KW-0808">Transferase</keyword>
<keyword evidence="9" id="KW-1185">Reference proteome</keyword>
<name>A0A7J7IK81_9RHOD</name>
<dbReference type="InterPro" id="IPR044502">
    <property type="entry name" value="AtHST-like"/>
</dbReference>
<dbReference type="AlphaFoldDB" id="A0A7J7IK81"/>
<comment type="caution">
    <text evidence="8">The sequence shown here is derived from an EMBL/GenBank/DDBJ whole genome shotgun (WGS) entry which is preliminary data.</text>
</comment>
<feature type="transmembrane region" description="Helical" evidence="7">
    <location>
        <begin position="138"/>
        <end position="167"/>
    </location>
</feature>
<evidence type="ECO:0000256" key="2">
    <source>
        <dbReference type="ARBA" id="ARBA00005985"/>
    </source>
</evidence>
<dbReference type="OrthoDB" id="1502398at2759"/>
<dbReference type="EMBL" id="VWRR01000009">
    <property type="protein sequence ID" value="KAF6002711.1"/>
    <property type="molecule type" value="Genomic_DNA"/>
</dbReference>
<dbReference type="PANTHER" id="PTHR43009">
    <property type="entry name" value="HOMOGENTISATE SOLANESYLTRANSFERASE, CHLOROPLASTIC"/>
    <property type="match status" value="1"/>
</dbReference>
<protein>
    <submittedName>
        <fullName evidence="8">Hypoxanthine-guanine phosphoribosyltransferase</fullName>
    </submittedName>
</protein>
<evidence type="ECO:0000256" key="6">
    <source>
        <dbReference type="ARBA" id="ARBA00023136"/>
    </source>
</evidence>